<reference evidence="1" key="1">
    <citation type="journal article" date="2014" name="Front. Microbiol.">
        <title>High frequency of phylogenetically diverse reductive dehalogenase-homologous genes in deep subseafloor sedimentary metagenomes.</title>
        <authorList>
            <person name="Kawai M."/>
            <person name="Futagami T."/>
            <person name="Toyoda A."/>
            <person name="Takaki Y."/>
            <person name="Nishi S."/>
            <person name="Hori S."/>
            <person name="Arai W."/>
            <person name="Tsubouchi T."/>
            <person name="Morono Y."/>
            <person name="Uchiyama I."/>
            <person name="Ito T."/>
            <person name="Fujiyama A."/>
            <person name="Inagaki F."/>
            <person name="Takami H."/>
        </authorList>
    </citation>
    <scope>NUCLEOTIDE SEQUENCE</scope>
    <source>
        <strain evidence="1">Expedition CK06-06</strain>
    </source>
</reference>
<accession>X1T3K9</accession>
<sequence>KEICTIRILFPVESDEKAIEYKRKIAAILSDIPDAQIQFSLMAGRP</sequence>
<gene>
    <name evidence="1" type="ORF">S12H4_25478</name>
</gene>
<comment type="caution">
    <text evidence="1">The sequence shown here is derived from an EMBL/GenBank/DDBJ whole genome shotgun (WGS) entry which is preliminary data.</text>
</comment>
<dbReference type="AlphaFoldDB" id="X1T3K9"/>
<evidence type="ECO:0000313" key="1">
    <source>
        <dbReference type="EMBL" id="GAI74609.1"/>
    </source>
</evidence>
<dbReference type="EMBL" id="BARW01014319">
    <property type="protein sequence ID" value="GAI74609.1"/>
    <property type="molecule type" value="Genomic_DNA"/>
</dbReference>
<feature type="non-terminal residue" evidence="1">
    <location>
        <position position="46"/>
    </location>
</feature>
<proteinExistence type="predicted"/>
<organism evidence="1">
    <name type="scientific">marine sediment metagenome</name>
    <dbReference type="NCBI Taxonomy" id="412755"/>
    <lineage>
        <taxon>unclassified sequences</taxon>
        <taxon>metagenomes</taxon>
        <taxon>ecological metagenomes</taxon>
    </lineage>
</organism>
<feature type="non-terminal residue" evidence="1">
    <location>
        <position position="1"/>
    </location>
</feature>
<protein>
    <submittedName>
        <fullName evidence="1">Uncharacterized protein</fullName>
    </submittedName>
</protein>
<name>X1T3K9_9ZZZZ</name>